<dbReference type="InterPro" id="IPR009057">
    <property type="entry name" value="Homeodomain-like_sf"/>
</dbReference>
<dbReference type="Pfam" id="PF21303">
    <property type="entry name" value="TetR_C_39"/>
    <property type="match status" value="1"/>
</dbReference>
<organism evidence="5 6">
    <name type="scientific">Oceanobacillus jeddahense</name>
    <dbReference type="NCBI Taxonomy" id="1462527"/>
    <lineage>
        <taxon>Bacteria</taxon>
        <taxon>Bacillati</taxon>
        <taxon>Bacillota</taxon>
        <taxon>Bacilli</taxon>
        <taxon>Bacillales</taxon>
        <taxon>Bacillaceae</taxon>
        <taxon>Oceanobacillus</taxon>
    </lineage>
</organism>
<keyword evidence="1" id="KW-0678">Repressor</keyword>
<protein>
    <submittedName>
        <fullName evidence="5">TetR/AcrR family transcriptional regulator</fullName>
    </submittedName>
</protein>
<name>A0ABY5JLQ9_9BACI</name>
<reference evidence="5" key="1">
    <citation type="submission" date="2022-07" db="EMBL/GenBank/DDBJ databases">
        <title>FELIX.</title>
        <authorList>
            <person name="Wan K.H."/>
            <person name="Park S."/>
            <person name="Lawrence Q."/>
            <person name="Eichenberger J.P."/>
            <person name="Booth B.W."/>
            <person name="Piaggio A.J."/>
            <person name="Chandler J.C."/>
            <person name="Franklin A.B."/>
            <person name="Celniker S.E."/>
        </authorList>
    </citation>
    <scope>NUCLEOTIDE SEQUENCE</scope>
    <source>
        <strain evidence="5">QA-1986 374</strain>
    </source>
</reference>
<dbReference type="SUPFAM" id="SSF46689">
    <property type="entry name" value="Homeodomain-like"/>
    <property type="match status" value="1"/>
</dbReference>
<dbReference type="Pfam" id="PF00440">
    <property type="entry name" value="TetR_N"/>
    <property type="match status" value="1"/>
</dbReference>
<dbReference type="PANTHER" id="PTHR43479">
    <property type="entry name" value="ACREF/ENVCD OPERON REPRESSOR-RELATED"/>
    <property type="match status" value="1"/>
</dbReference>
<dbReference type="RefSeq" id="WP_256706651.1">
    <property type="nucleotide sequence ID" value="NZ_CP101914.1"/>
</dbReference>
<evidence type="ECO:0000313" key="6">
    <source>
        <dbReference type="Proteomes" id="UP001059773"/>
    </source>
</evidence>
<dbReference type="InterPro" id="IPR049149">
    <property type="entry name" value="TetR/AcrR_C"/>
</dbReference>
<dbReference type="Gene3D" id="1.10.357.10">
    <property type="entry name" value="Tetracycline Repressor, domain 2"/>
    <property type="match status" value="1"/>
</dbReference>
<dbReference type="EMBL" id="CP101914">
    <property type="protein sequence ID" value="UUI01218.1"/>
    <property type="molecule type" value="Genomic_DNA"/>
</dbReference>
<dbReference type="PRINTS" id="PR00455">
    <property type="entry name" value="HTHTETR"/>
</dbReference>
<dbReference type="InterPro" id="IPR050624">
    <property type="entry name" value="HTH-type_Tx_Regulator"/>
</dbReference>
<keyword evidence="2 3" id="KW-0238">DNA-binding</keyword>
<dbReference type="InterPro" id="IPR001647">
    <property type="entry name" value="HTH_TetR"/>
</dbReference>
<accession>A0ABY5JLQ9</accession>
<feature type="DNA-binding region" description="H-T-H motif" evidence="3">
    <location>
        <begin position="32"/>
        <end position="51"/>
    </location>
</feature>
<evidence type="ECO:0000256" key="2">
    <source>
        <dbReference type="ARBA" id="ARBA00023125"/>
    </source>
</evidence>
<evidence type="ECO:0000256" key="3">
    <source>
        <dbReference type="PROSITE-ProRule" id="PRU00335"/>
    </source>
</evidence>
<sequence>MKRINKNAEERKNEILDVAESLFNEQGYDRTSTNDILKSIGIARGTLYHHFESKEAIMDGIIDRYNKKVIEVAQSIAGSKEMPAIERLLMAITSLNVSGTVSEEMMTQIHKPQNALMHQKIQKVLITEITPIFTSIIQDGIEENLFYTDYPFESVEMLLVYASTIFDDGMIELTQEQQLQRMTAFAYNAERLLGTKQGTISKQLMKTLAKD</sequence>
<feature type="domain" description="HTH tetR-type" evidence="4">
    <location>
        <begin position="9"/>
        <end position="69"/>
    </location>
</feature>
<dbReference type="InterPro" id="IPR023772">
    <property type="entry name" value="DNA-bd_HTH_TetR-type_CS"/>
</dbReference>
<dbReference type="PROSITE" id="PS01081">
    <property type="entry name" value="HTH_TETR_1"/>
    <property type="match status" value="1"/>
</dbReference>
<keyword evidence="6" id="KW-1185">Reference proteome</keyword>
<evidence type="ECO:0000259" key="4">
    <source>
        <dbReference type="PROSITE" id="PS50977"/>
    </source>
</evidence>
<evidence type="ECO:0000313" key="5">
    <source>
        <dbReference type="EMBL" id="UUI01218.1"/>
    </source>
</evidence>
<dbReference type="PROSITE" id="PS50977">
    <property type="entry name" value="HTH_TETR_2"/>
    <property type="match status" value="1"/>
</dbReference>
<gene>
    <name evidence="5" type="ORF">NP439_14235</name>
</gene>
<dbReference type="Proteomes" id="UP001059773">
    <property type="component" value="Chromosome"/>
</dbReference>
<dbReference type="PANTHER" id="PTHR43479:SF11">
    <property type="entry name" value="ACREF_ENVCD OPERON REPRESSOR-RELATED"/>
    <property type="match status" value="1"/>
</dbReference>
<evidence type="ECO:0000256" key="1">
    <source>
        <dbReference type="ARBA" id="ARBA00022491"/>
    </source>
</evidence>
<proteinExistence type="predicted"/>